<dbReference type="GO" id="GO:0016491">
    <property type="term" value="F:oxidoreductase activity"/>
    <property type="evidence" value="ECO:0007669"/>
    <property type="project" value="InterPro"/>
</dbReference>
<proteinExistence type="predicted"/>
<keyword evidence="3" id="KW-1185">Reference proteome</keyword>
<evidence type="ECO:0000259" key="1">
    <source>
        <dbReference type="SMART" id="SM00829"/>
    </source>
</evidence>
<evidence type="ECO:0000313" key="2">
    <source>
        <dbReference type="EMBL" id="KAJ5538820.1"/>
    </source>
</evidence>
<dbReference type="SUPFAM" id="SSF51735">
    <property type="entry name" value="NAD(P)-binding Rossmann-fold domains"/>
    <property type="match status" value="1"/>
</dbReference>
<protein>
    <recommendedName>
        <fullName evidence="1">Enoyl reductase (ER) domain-containing protein</fullName>
    </recommendedName>
</protein>
<dbReference type="EMBL" id="JAQIZZ010000006">
    <property type="protein sequence ID" value="KAJ5538820.1"/>
    <property type="molecule type" value="Genomic_DNA"/>
</dbReference>
<dbReference type="InterPro" id="IPR011032">
    <property type="entry name" value="GroES-like_sf"/>
</dbReference>
<dbReference type="InterPro" id="IPR036291">
    <property type="entry name" value="NAD(P)-bd_dom_sf"/>
</dbReference>
<dbReference type="Pfam" id="PF08240">
    <property type="entry name" value="ADH_N"/>
    <property type="match status" value="1"/>
</dbReference>
<dbReference type="PANTHER" id="PTHR11695:SF294">
    <property type="entry name" value="RETICULON-4-INTERACTING PROTEIN 1, MITOCHONDRIAL"/>
    <property type="match status" value="1"/>
</dbReference>
<dbReference type="SUPFAM" id="SSF50129">
    <property type="entry name" value="GroES-like"/>
    <property type="match status" value="1"/>
</dbReference>
<comment type="caution">
    <text evidence="2">The sequence shown here is derived from an EMBL/GenBank/DDBJ whole genome shotgun (WGS) entry which is preliminary data.</text>
</comment>
<dbReference type="GO" id="GO:0005739">
    <property type="term" value="C:mitochondrion"/>
    <property type="evidence" value="ECO:0007669"/>
    <property type="project" value="TreeGrafter"/>
</dbReference>
<feature type="domain" description="Enoyl reductase (ER)" evidence="1">
    <location>
        <begin position="29"/>
        <end position="342"/>
    </location>
</feature>
<organism evidence="2 3">
    <name type="scientific">Penicillium frequentans</name>
    <dbReference type="NCBI Taxonomy" id="3151616"/>
    <lineage>
        <taxon>Eukaryota</taxon>
        <taxon>Fungi</taxon>
        <taxon>Dikarya</taxon>
        <taxon>Ascomycota</taxon>
        <taxon>Pezizomycotina</taxon>
        <taxon>Eurotiomycetes</taxon>
        <taxon>Eurotiomycetidae</taxon>
        <taxon>Eurotiales</taxon>
        <taxon>Aspergillaceae</taxon>
        <taxon>Penicillium</taxon>
    </lineage>
</organism>
<dbReference type="Pfam" id="PF13602">
    <property type="entry name" value="ADH_zinc_N_2"/>
    <property type="match status" value="1"/>
</dbReference>
<dbReference type="InterPro" id="IPR050700">
    <property type="entry name" value="YIM1/Zinc_Alcohol_DH_Fams"/>
</dbReference>
<dbReference type="InterPro" id="IPR020843">
    <property type="entry name" value="ER"/>
</dbReference>
<dbReference type="CDD" id="cd08267">
    <property type="entry name" value="MDR1"/>
    <property type="match status" value="1"/>
</dbReference>
<dbReference type="Gene3D" id="3.90.180.10">
    <property type="entry name" value="Medium-chain alcohol dehydrogenases, catalytic domain"/>
    <property type="match status" value="1"/>
</dbReference>
<dbReference type="Proteomes" id="UP001220324">
    <property type="component" value="Unassembled WGS sequence"/>
</dbReference>
<evidence type="ECO:0000313" key="3">
    <source>
        <dbReference type="Proteomes" id="UP001220324"/>
    </source>
</evidence>
<dbReference type="AlphaFoldDB" id="A0AAD6CU79"/>
<dbReference type="InterPro" id="IPR013154">
    <property type="entry name" value="ADH-like_N"/>
</dbReference>
<gene>
    <name evidence="2" type="ORF">N7494_008299</name>
</gene>
<name>A0AAD6CU79_9EURO</name>
<reference evidence="2 3" key="1">
    <citation type="journal article" date="2023" name="IMA Fungus">
        <title>Comparative genomic study of the Penicillium genus elucidates a diverse pangenome and 15 lateral gene transfer events.</title>
        <authorList>
            <person name="Petersen C."/>
            <person name="Sorensen T."/>
            <person name="Nielsen M.R."/>
            <person name="Sondergaard T.E."/>
            <person name="Sorensen J.L."/>
            <person name="Fitzpatrick D.A."/>
            <person name="Frisvad J.C."/>
            <person name="Nielsen K.L."/>
        </authorList>
    </citation>
    <scope>NUCLEOTIDE SEQUENCE [LARGE SCALE GENOMIC DNA]</scope>
    <source>
        <strain evidence="2 3">IBT 35679</strain>
    </source>
</reference>
<dbReference type="Gene3D" id="3.40.50.720">
    <property type="entry name" value="NAD(P)-binding Rossmann-like Domain"/>
    <property type="match status" value="1"/>
</dbReference>
<dbReference type="PANTHER" id="PTHR11695">
    <property type="entry name" value="ALCOHOL DEHYDROGENASE RELATED"/>
    <property type="match status" value="1"/>
</dbReference>
<dbReference type="SMART" id="SM00829">
    <property type="entry name" value="PKS_ER"/>
    <property type="match status" value="1"/>
</dbReference>
<accession>A0AAD6CU79</accession>
<sequence>MNPTIPGFDMASFHPEKMQAWLYTNTTGGMEKNLHLDSSARTPPPPKGNEILVKVISAALNPADYKLPELGIPFRMLIGTPATPGMDFCGRVVSTGPLATHLKEDTLVYGCSSRPVQFGSAAEYIVISSESVSIVPDGVSADHAAAMGVAGQTAYRSLEGYVKAGNKVLINGGSGGCGVFAIQIAKAMGCHVTTTCSTRNMELCLRLGADAVIDYTAEEDLVARLQQIGVAFDHIVDHVGLPDNLYYQCHLFSKDEATFVQVGASSMLTFVARLGWPSFLGGGRRKYVTLTPTIDQKRLAQLGEWVADGTITMQLDSVFEFCDAVKAYERLRSGRSRGKIVLHVSDPSARNMEPFGIGL</sequence>